<dbReference type="InterPro" id="IPR032879">
    <property type="entry name" value="FixG_C"/>
</dbReference>
<dbReference type="GO" id="GO:0051539">
    <property type="term" value="F:4 iron, 4 sulfur cluster binding"/>
    <property type="evidence" value="ECO:0007669"/>
    <property type="project" value="UniProtKB-KW"/>
</dbReference>
<feature type="transmembrane region" description="Helical" evidence="7">
    <location>
        <begin position="329"/>
        <end position="348"/>
    </location>
</feature>
<name>A0A0B8T303_9SPHI</name>
<dbReference type="GO" id="GO:0005886">
    <property type="term" value="C:plasma membrane"/>
    <property type="evidence" value="ECO:0007669"/>
    <property type="project" value="TreeGrafter"/>
</dbReference>
<evidence type="ECO:0000256" key="5">
    <source>
        <dbReference type="ARBA" id="ARBA00023004"/>
    </source>
</evidence>
<organism evidence="9 10">
    <name type="scientific">Sphingobacterium deserti</name>
    <dbReference type="NCBI Taxonomy" id="1229276"/>
    <lineage>
        <taxon>Bacteria</taxon>
        <taxon>Pseudomonadati</taxon>
        <taxon>Bacteroidota</taxon>
        <taxon>Sphingobacteriia</taxon>
        <taxon>Sphingobacteriales</taxon>
        <taxon>Sphingobacteriaceae</taxon>
        <taxon>Sphingobacterium</taxon>
    </lineage>
</organism>
<evidence type="ECO:0000256" key="1">
    <source>
        <dbReference type="ARBA" id="ARBA00022448"/>
    </source>
</evidence>
<keyword evidence="2" id="KW-0004">4Fe-4S</keyword>
<evidence type="ECO:0000313" key="9">
    <source>
        <dbReference type="EMBL" id="KGE15807.1"/>
    </source>
</evidence>
<comment type="caution">
    <text evidence="9">The sequence shown here is derived from an EMBL/GenBank/DDBJ whole genome shotgun (WGS) entry which is preliminary data.</text>
</comment>
<evidence type="ECO:0000256" key="4">
    <source>
        <dbReference type="ARBA" id="ARBA00022982"/>
    </source>
</evidence>
<dbReference type="Pfam" id="PF11614">
    <property type="entry name" value="FixG_C"/>
    <property type="match status" value="1"/>
</dbReference>
<dbReference type="InterPro" id="IPR013783">
    <property type="entry name" value="Ig-like_fold"/>
</dbReference>
<dbReference type="InterPro" id="IPR014116">
    <property type="entry name" value="Cyt_c_oxidase_cbb3_FixG"/>
</dbReference>
<dbReference type="OrthoDB" id="9811700at2"/>
<keyword evidence="7" id="KW-1133">Transmembrane helix</keyword>
<dbReference type="Pfam" id="PF12801">
    <property type="entry name" value="Fer4_5"/>
    <property type="match status" value="1"/>
</dbReference>
<dbReference type="PATRIC" id="fig|1229276.3.peg.466"/>
<dbReference type="Gene3D" id="2.60.40.10">
    <property type="entry name" value="Immunoglobulins"/>
    <property type="match status" value="1"/>
</dbReference>
<evidence type="ECO:0000259" key="8">
    <source>
        <dbReference type="PROSITE" id="PS51379"/>
    </source>
</evidence>
<dbReference type="EMBL" id="JJMU01000006">
    <property type="protein sequence ID" value="KGE15807.1"/>
    <property type="molecule type" value="Genomic_DNA"/>
</dbReference>
<dbReference type="RefSeq" id="WP_052071973.1">
    <property type="nucleotide sequence ID" value="NZ_JJMU01000006.1"/>
</dbReference>
<dbReference type="SUPFAM" id="SSF54862">
    <property type="entry name" value="4Fe-4S ferredoxins"/>
    <property type="match status" value="1"/>
</dbReference>
<dbReference type="Pfam" id="PF13746">
    <property type="entry name" value="Fer4_18"/>
    <property type="match status" value="1"/>
</dbReference>
<sequence length="462" mass="52195">MRTVPAENGKQVQGLQGKRKWIYAKKPKGRFYLYRQWVGYPLLLFFFAAPFIKINGNPFLMFNIIERKFSIVGHLFYPQDLYIFVFGMLIVMIGILLFTVVYGRVWCGWTCPQTIFMELVFRRIEYWIEGDWQQQKKLNEGPDSDARAWKKFLKHSIFFALSFLIANTFLAYIIGIGPLAQIIVDPVSKHLAGFTAILLFALIFYAVFAHVREIVCTTICPYGRLQSVLLDDQSLTVAYDLHRGEPRGKIQKNQSAQGDCVDCKLCVNVCPTGIDIRNGLQMECVSCTACIDACDAVMDKVGKPKGLIGFYATAEALDKPSFKKKNMRALAYSSVLAFLVIVFAVLLFNRSVIGGSLLRANGSSYHLKADGTVGNLYTLELLNKSGNEMEFELQAADPRYSVQQVNPIHLLKKDGTATLSFFLYIDRNDVTQYKQNIKVKLVSKGKSVYVMKTTFIAPLPSN</sequence>
<reference evidence="9 10" key="2">
    <citation type="journal article" date="2015" name="PLoS ONE">
        <title>Whole-Genome Optical Mapping and Finished Genome Sequence of Sphingobacterium deserti sp. nov., a New Species Isolated from the Western Desert of China.</title>
        <authorList>
            <person name="Teng C."/>
            <person name="Zhou Z."/>
            <person name="Molnar I."/>
            <person name="Li X."/>
            <person name="Tang R."/>
            <person name="Chen M."/>
            <person name="Wang L."/>
            <person name="Su S."/>
            <person name="Zhang W."/>
            <person name="Lin M."/>
        </authorList>
    </citation>
    <scope>NUCLEOTIDE SEQUENCE [LARGE SCALE GENOMIC DNA]</scope>
    <source>
        <strain evidence="10">ACCC05744</strain>
    </source>
</reference>
<keyword evidence="4" id="KW-0249">Electron transport</keyword>
<feature type="transmembrane region" description="Helical" evidence="7">
    <location>
        <begin position="190"/>
        <end position="208"/>
    </location>
</feature>
<dbReference type="InterPro" id="IPR017896">
    <property type="entry name" value="4Fe4S_Fe-S-bd"/>
</dbReference>
<gene>
    <name evidence="9" type="ORF">DI53_0448</name>
</gene>
<keyword evidence="7" id="KW-0812">Transmembrane</keyword>
<dbReference type="PROSITE" id="PS51379">
    <property type="entry name" value="4FE4S_FER_2"/>
    <property type="match status" value="1"/>
</dbReference>
<dbReference type="PROSITE" id="PS00198">
    <property type="entry name" value="4FE4S_FER_1"/>
    <property type="match status" value="1"/>
</dbReference>
<reference evidence="10" key="1">
    <citation type="submission" date="2014-04" db="EMBL/GenBank/DDBJ databases">
        <title>Whole-Genome optical mapping and complete genome sequence of Sphingobacterium deserti sp. nov., a new spaces isolated from desert in the west of China.</title>
        <authorList>
            <person name="Teng C."/>
            <person name="Zhou Z."/>
            <person name="Li X."/>
            <person name="Chen M."/>
            <person name="Lin M."/>
            <person name="Wang L."/>
            <person name="Su S."/>
            <person name="Zhang C."/>
            <person name="Zhang W."/>
        </authorList>
    </citation>
    <scope>NUCLEOTIDE SEQUENCE [LARGE SCALE GENOMIC DNA]</scope>
    <source>
        <strain evidence="10">ACCC05744</strain>
    </source>
</reference>
<keyword evidence="10" id="KW-1185">Reference proteome</keyword>
<dbReference type="Gene3D" id="3.30.70.20">
    <property type="match status" value="1"/>
</dbReference>
<evidence type="ECO:0000256" key="6">
    <source>
        <dbReference type="ARBA" id="ARBA00023014"/>
    </source>
</evidence>
<proteinExistence type="predicted"/>
<dbReference type="eggNOG" id="COG0348">
    <property type="taxonomic scope" value="Bacteria"/>
</dbReference>
<dbReference type="Proteomes" id="UP000031802">
    <property type="component" value="Unassembled WGS sequence"/>
</dbReference>
<keyword evidence="7" id="KW-0472">Membrane</keyword>
<keyword evidence="6" id="KW-0411">Iron-sulfur</keyword>
<feature type="transmembrane region" description="Helical" evidence="7">
    <location>
        <begin position="32"/>
        <end position="52"/>
    </location>
</feature>
<evidence type="ECO:0000256" key="2">
    <source>
        <dbReference type="ARBA" id="ARBA00022485"/>
    </source>
</evidence>
<keyword evidence="5" id="KW-0408">Iron</keyword>
<dbReference type="GO" id="GO:0046872">
    <property type="term" value="F:metal ion binding"/>
    <property type="evidence" value="ECO:0007669"/>
    <property type="project" value="UniProtKB-KW"/>
</dbReference>
<feature type="transmembrane region" description="Helical" evidence="7">
    <location>
        <begin position="81"/>
        <end position="102"/>
    </location>
</feature>
<dbReference type="InterPro" id="IPR051684">
    <property type="entry name" value="Electron_Trans/Redox"/>
</dbReference>
<dbReference type="InterPro" id="IPR017900">
    <property type="entry name" value="4Fe4S_Fe_S_CS"/>
</dbReference>
<dbReference type="PANTHER" id="PTHR30176">
    <property type="entry name" value="FERREDOXIN-TYPE PROTEIN NAPH"/>
    <property type="match status" value="1"/>
</dbReference>
<feature type="domain" description="4Fe-4S ferredoxin-type" evidence="8">
    <location>
        <begin position="248"/>
        <end position="279"/>
    </location>
</feature>
<dbReference type="AlphaFoldDB" id="A0A0B8T303"/>
<evidence type="ECO:0000256" key="7">
    <source>
        <dbReference type="SAM" id="Phobius"/>
    </source>
</evidence>
<dbReference type="STRING" id="1229276.DI53_0448"/>
<evidence type="ECO:0000256" key="3">
    <source>
        <dbReference type="ARBA" id="ARBA00022723"/>
    </source>
</evidence>
<dbReference type="PANTHER" id="PTHR30176:SF3">
    <property type="entry name" value="FERREDOXIN-TYPE PROTEIN NAPH"/>
    <property type="match status" value="1"/>
</dbReference>
<keyword evidence="3" id="KW-0479">Metal-binding</keyword>
<keyword evidence="1" id="KW-0813">Transport</keyword>
<accession>A0A0B8T303</accession>
<protein>
    <submittedName>
        <fullName evidence="9">Cytochrome c oxidase accessory protein CcoG</fullName>
    </submittedName>
</protein>
<feature type="transmembrane region" description="Helical" evidence="7">
    <location>
        <begin position="157"/>
        <end position="184"/>
    </location>
</feature>
<dbReference type="NCBIfam" id="TIGR02745">
    <property type="entry name" value="ccoG_rdxA_fixG"/>
    <property type="match status" value="1"/>
</dbReference>
<evidence type="ECO:0000313" key="10">
    <source>
        <dbReference type="Proteomes" id="UP000031802"/>
    </source>
</evidence>